<dbReference type="Pfam" id="PF00534">
    <property type="entry name" value="Glycos_transf_1"/>
    <property type="match status" value="1"/>
</dbReference>
<dbReference type="CDD" id="cd03801">
    <property type="entry name" value="GT4_PimA-like"/>
    <property type="match status" value="1"/>
</dbReference>
<accession>A0A2H0UYG8</accession>
<keyword evidence="1" id="KW-0175">Coiled coil</keyword>
<feature type="transmembrane region" description="Helical" evidence="2">
    <location>
        <begin position="102"/>
        <end position="120"/>
    </location>
</feature>
<evidence type="ECO:0008006" key="7">
    <source>
        <dbReference type="Google" id="ProtNLM"/>
    </source>
</evidence>
<dbReference type="GO" id="GO:0016757">
    <property type="term" value="F:glycosyltransferase activity"/>
    <property type="evidence" value="ECO:0007669"/>
    <property type="project" value="InterPro"/>
</dbReference>
<evidence type="ECO:0000256" key="2">
    <source>
        <dbReference type="SAM" id="Phobius"/>
    </source>
</evidence>
<feature type="domain" description="Glycosyl transferase family 1" evidence="3">
    <location>
        <begin position="203"/>
        <end position="367"/>
    </location>
</feature>
<evidence type="ECO:0000259" key="3">
    <source>
        <dbReference type="Pfam" id="PF00534"/>
    </source>
</evidence>
<keyword evidence="2" id="KW-1133">Transmembrane helix</keyword>
<gene>
    <name evidence="5" type="ORF">COU03_00060</name>
</gene>
<feature type="domain" description="Glycosyltransferase subfamily 4-like N-terminal" evidence="4">
    <location>
        <begin position="15"/>
        <end position="191"/>
    </location>
</feature>
<dbReference type="PANTHER" id="PTHR45947:SF3">
    <property type="entry name" value="SULFOQUINOVOSYL TRANSFERASE SQD2"/>
    <property type="match status" value="1"/>
</dbReference>
<dbReference type="EMBL" id="PFAV01000001">
    <property type="protein sequence ID" value="PIR91872.1"/>
    <property type="molecule type" value="Genomic_DNA"/>
</dbReference>
<evidence type="ECO:0000256" key="1">
    <source>
        <dbReference type="SAM" id="Coils"/>
    </source>
</evidence>
<protein>
    <recommendedName>
        <fullName evidence="7">Glycosyl transferase family 1 domain-containing protein</fullName>
    </recommendedName>
</protein>
<dbReference type="InterPro" id="IPR028098">
    <property type="entry name" value="Glyco_trans_4-like_N"/>
</dbReference>
<name>A0A2H0UYG8_9BACT</name>
<dbReference type="InterPro" id="IPR050194">
    <property type="entry name" value="Glycosyltransferase_grp1"/>
</dbReference>
<feature type="coiled-coil region" evidence="1">
    <location>
        <begin position="188"/>
        <end position="215"/>
    </location>
</feature>
<dbReference type="InterPro" id="IPR001296">
    <property type="entry name" value="Glyco_trans_1"/>
</dbReference>
<proteinExistence type="predicted"/>
<dbReference type="Pfam" id="PF13439">
    <property type="entry name" value="Glyco_transf_4"/>
    <property type="match status" value="1"/>
</dbReference>
<sequence length="391" mass="44544">MKKILIFSTAYLPMVGGAEIAVKEITDRIGEMEFDMITLRFSSRWPKFERLGNINIYRLGFFTNNPTMADLVKWPLKLNKYFFPFLACAKACRLHRRNKYDGLWAMMAAFAGFAAMFFKIRHKNVPYLLTLQEGDPIAEIKKKVFFVFPLFKRIFTKADFIQVISNYLVGFAREMGYRGALEVVPNGVDAEKFKVESLKFKVEELKNELKIADFEKIIITASRLVKKNAVDDIIKSLVYLPDNVKLLVLGDGPDRKMLENLAVELKLDGRIIFKGAYDNDDLPKYLAVSDVFVRPSLSEGQGIAFLEAMAAGVPVIATSVGGIVDFLKDGETGLFCQVDNPHSIAEKIRQYLDNKELSKKIIFNAKNLVVKNYNWDLIAVKMRNIFNNIIK</sequence>
<dbReference type="Gene3D" id="3.40.50.2000">
    <property type="entry name" value="Glycogen Phosphorylase B"/>
    <property type="match status" value="2"/>
</dbReference>
<evidence type="ECO:0000313" key="5">
    <source>
        <dbReference type="EMBL" id="PIR91872.1"/>
    </source>
</evidence>
<organism evidence="5 6">
    <name type="scientific">bacterium (Candidatus Gribaldobacteria) CG10_big_fil_rev_8_21_14_0_10_41_12</name>
    <dbReference type="NCBI Taxonomy" id="2014277"/>
    <lineage>
        <taxon>Bacteria</taxon>
        <taxon>Candidatus Gribaldobacteria</taxon>
    </lineage>
</organism>
<comment type="caution">
    <text evidence="5">The sequence shown here is derived from an EMBL/GenBank/DDBJ whole genome shotgun (WGS) entry which is preliminary data.</text>
</comment>
<dbReference type="Proteomes" id="UP000228906">
    <property type="component" value="Unassembled WGS sequence"/>
</dbReference>
<keyword evidence="2" id="KW-0812">Transmembrane</keyword>
<evidence type="ECO:0000259" key="4">
    <source>
        <dbReference type="Pfam" id="PF13439"/>
    </source>
</evidence>
<dbReference type="PANTHER" id="PTHR45947">
    <property type="entry name" value="SULFOQUINOVOSYL TRANSFERASE SQD2"/>
    <property type="match status" value="1"/>
</dbReference>
<dbReference type="AlphaFoldDB" id="A0A2H0UYG8"/>
<evidence type="ECO:0000313" key="6">
    <source>
        <dbReference type="Proteomes" id="UP000228906"/>
    </source>
</evidence>
<reference evidence="6" key="1">
    <citation type="submission" date="2017-09" db="EMBL/GenBank/DDBJ databases">
        <title>Depth-based differentiation of microbial function through sediment-hosted aquifers and enrichment of novel symbionts in the deep terrestrial subsurface.</title>
        <authorList>
            <person name="Probst A.J."/>
            <person name="Ladd B."/>
            <person name="Jarett J.K."/>
            <person name="Geller-Mcgrath D.E."/>
            <person name="Sieber C.M.K."/>
            <person name="Emerson J.B."/>
            <person name="Anantharaman K."/>
            <person name="Thomas B.C."/>
            <person name="Malmstrom R."/>
            <person name="Stieglmeier M."/>
            <person name="Klingl A."/>
            <person name="Woyke T."/>
            <person name="Ryan C.M."/>
            <person name="Banfield J.F."/>
        </authorList>
    </citation>
    <scope>NUCLEOTIDE SEQUENCE [LARGE SCALE GENOMIC DNA]</scope>
</reference>
<keyword evidence="2" id="KW-0472">Membrane</keyword>
<dbReference type="SUPFAM" id="SSF53756">
    <property type="entry name" value="UDP-Glycosyltransferase/glycogen phosphorylase"/>
    <property type="match status" value="1"/>
</dbReference>